<accession>A0AAN6RTS8</accession>
<dbReference type="Proteomes" id="UP001303889">
    <property type="component" value="Unassembled WGS sequence"/>
</dbReference>
<dbReference type="AlphaFoldDB" id="A0AAN6RTS8"/>
<evidence type="ECO:0000313" key="2">
    <source>
        <dbReference type="Proteomes" id="UP001303889"/>
    </source>
</evidence>
<organism evidence="1 2">
    <name type="scientific">Staphylotrichum tortipilum</name>
    <dbReference type="NCBI Taxonomy" id="2831512"/>
    <lineage>
        <taxon>Eukaryota</taxon>
        <taxon>Fungi</taxon>
        <taxon>Dikarya</taxon>
        <taxon>Ascomycota</taxon>
        <taxon>Pezizomycotina</taxon>
        <taxon>Sordariomycetes</taxon>
        <taxon>Sordariomycetidae</taxon>
        <taxon>Sordariales</taxon>
        <taxon>Chaetomiaceae</taxon>
        <taxon>Staphylotrichum</taxon>
    </lineage>
</organism>
<name>A0AAN6RTS8_9PEZI</name>
<proteinExistence type="predicted"/>
<keyword evidence="2" id="KW-1185">Reference proteome</keyword>
<reference evidence="1" key="1">
    <citation type="journal article" date="2023" name="Mol. Phylogenet. Evol.">
        <title>Genome-scale phylogeny and comparative genomics of the fungal order Sordariales.</title>
        <authorList>
            <person name="Hensen N."/>
            <person name="Bonometti L."/>
            <person name="Westerberg I."/>
            <person name="Brannstrom I.O."/>
            <person name="Guillou S."/>
            <person name="Cros-Aarteil S."/>
            <person name="Calhoun S."/>
            <person name="Haridas S."/>
            <person name="Kuo A."/>
            <person name="Mondo S."/>
            <person name="Pangilinan J."/>
            <person name="Riley R."/>
            <person name="LaButti K."/>
            <person name="Andreopoulos B."/>
            <person name="Lipzen A."/>
            <person name="Chen C."/>
            <person name="Yan M."/>
            <person name="Daum C."/>
            <person name="Ng V."/>
            <person name="Clum A."/>
            <person name="Steindorff A."/>
            <person name="Ohm R.A."/>
            <person name="Martin F."/>
            <person name="Silar P."/>
            <person name="Natvig D.O."/>
            <person name="Lalanne C."/>
            <person name="Gautier V."/>
            <person name="Ament-Velasquez S.L."/>
            <person name="Kruys A."/>
            <person name="Hutchinson M.I."/>
            <person name="Powell A.J."/>
            <person name="Barry K."/>
            <person name="Miller A.N."/>
            <person name="Grigoriev I.V."/>
            <person name="Debuchy R."/>
            <person name="Gladieux P."/>
            <person name="Hiltunen Thoren M."/>
            <person name="Johannesson H."/>
        </authorList>
    </citation>
    <scope>NUCLEOTIDE SEQUENCE</scope>
    <source>
        <strain evidence="1">CBS 103.79</strain>
    </source>
</reference>
<dbReference type="EMBL" id="MU855506">
    <property type="protein sequence ID" value="KAK3902494.1"/>
    <property type="molecule type" value="Genomic_DNA"/>
</dbReference>
<sequence>MPYHTGADHPKQELSDISNQLASRAYFTDMSQFDFKPYNVTELTIRCNRANLTAHYLCNLTFNWFDPNSVRQNRVTSGSCQIDWEWDGVTKYNASADGSNPVAPYKACWVDESTYFQTAIPGFWHPGNFSIELSHHYRDDDNFTIPWNFPTTFAIANIRICGDEILQDKIYHYAPAPINGTVFGVTD</sequence>
<comment type="caution">
    <text evidence="1">The sequence shown here is derived from an EMBL/GenBank/DDBJ whole genome shotgun (WGS) entry which is preliminary data.</text>
</comment>
<gene>
    <name evidence="1" type="ORF">C8A05DRAFT_33812</name>
</gene>
<protein>
    <submittedName>
        <fullName evidence="1">Uncharacterized protein</fullName>
    </submittedName>
</protein>
<evidence type="ECO:0000313" key="1">
    <source>
        <dbReference type="EMBL" id="KAK3902494.1"/>
    </source>
</evidence>
<reference evidence="1" key="2">
    <citation type="submission" date="2023-05" db="EMBL/GenBank/DDBJ databases">
        <authorList>
            <consortium name="Lawrence Berkeley National Laboratory"/>
            <person name="Steindorff A."/>
            <person name="Hensen N."/>
            <person name="Bonometti L."/>
            <person name="Westerberg I."/>
            <person name="Brannstrom I.O."/>
            <person name="Guillou S."/>
            <person name="Cros-Aarteil S."/>
            <person name="Calhoun S."/>
            <person name="Haridas S."/>
            <person name="Kuo A."/>
            <person name="Mondo S."/>
            <person name="Pangilinan J."/>
            <person name="Riley R."/>
            <person name="Labutti K."/>
            <person name="Andreopoulos B."/>
            <person name="Lipzen A."/>
            <person name="Chen C."/>
            <person name="Yanf M."/>
            <person name="Daum C."/>
            <person name="Ng V."/>
            <person name="Clum A."/>
            <person name="Ohm R."/>
            <person name="Martin F."/>
            <person name="Silar P."/>
            <person name="Natvig D."/>
            <person name="Lalanne C."/>
            <person name="Gautier V."/>
            <person name="Ament-Velasquez S.L."/>
            <person name="Kruys A."/>
            <person name="Hutchinson M.I."/>
            <person name="Powell A.J."/>
            <person name="Barry K."/>
            <person name="Miller A.N."/>
            <person name="Grigoriev I.V."/>
            <person name="Debuchy R."/>
            <person name="Gladieux P."/>
            <person name="Thoren M.H."/>
            <person name="Johannesson H."/>
        </authorList>
    </citation>
    <scope>NUCLEOTIDE SEQUENCE</scope>
    <source>
        <strain evidence="1">CBS 103.79</strain>
    </source>
</reference>